<reference evidence="1 2" key="1">
    <citation type="journal article" date="2013" name="ISME J.">
        <title>By their genes ye shall know them: genomic signatures of predatory bacteria.</title>
        <authorList>
            <person name="Pasternak Z."/>
            <person name="Pietrokovski S."/>
            <person name="Rotem O."/>
            <person name="Gophna U."/>
            <person name="Lurie-Weinberger M.N."/>
            <person name="Jurkevitch E."/>
        </authorList>
    </citation>
    <scope>NUCLEOTIDE SEQUENCE [LARGE SCALE GENOMIC DNA]</scope>
    <source>
        <strain evidence="1">EPB</strain>
    </source>
</reference>
<accession>M4VI68</accession>
<dbReference type="AlphaFoldDB" id="M4VI68"/>
<organism evidence="1 2">
    <name type="scientific">Micavibrio aeruginosavorus EPB</name>
    <dbReference type="NCBI Taxonomy" id="349215"/>
    <lineage>
        <taxon>Bacteria</taxon>
        <taxon>Pseudomonadati</taxon>
        <taxon>Bdellovibrionota</taxon>
        <taxon>Bdellovibrionia</taxon>
        <taxon>Bdellovibrionales</taxon>
        <taxon>Pseudobdellovibrionaceae</taxon>
        <taxon>Micavibrio</taxon>
    </lineage>
</organism>
<dbReference type="KEGG" id="man:A11S_2094"/>
<dbReference type="RefSeq" id="WP_015468407.1">
    <property type="nucleotide sequence ID" value="NC_020812.1"/>
</dbReference>
<evidence type="ECO:0000313" key="2">
    <source>
        <dbReference type="Proteomes" id="UP000011932"/>
    </source>
</evidence>
<sequence>MDIKIRLQADDFFNAYRVLSEHNTASFEEMQRSGGKPRLSGKAFGSFPTMSPSVVCLAFAVELYIKDLHFVLNGKAPRGHNILRLYEKLPENVKHDVYAHKSINQNPFVARGNALSVRRFSKDYTAYDGFIDQLTAISNGFEKWRYSHESTALQYEEWFALIFIEAVKSIADIARIRSLA</sequence>
<gene>
    <name evidence="1" type="ORF">A11S_2094</name>
</gene>
<dbReference type="Proteomes" id="UP000011932">
    <property type="component" value="Chromosome"/>
</dbReference>
<dbReference type="OrthoDB" id="9156440at2"/>
<evidence type="ECO:0000313" key="1">
    <source>
        <dbReference type="EMBL" id="AGH98893.1"/>
    </source>
</evidence>
<proteinExistence type="predicted"/>
<dbReference type="HOGENOM" id="CLU_1494605_0_0_5"/>
<evidence type="ECO:0008006" key="3">
    <source>
        <dbReference type="Google" id="ProtNLM"/>
    </source>
</evidence>
<name>M4VI68_9BACT</name>
<protein>
    <recommendedName>
        <fullName evidence="3">HEPN domain-containing protein</fullName>
    </recommendedName>
</protein>
<dbReference type="EMBL" id="CP003538">
    <property type="protein sequence ID" value="AGH98893.1"/>
    <property type="molecule type" value="Genomic_DNA"/>
</dbReference>
<dbReference type="STRING" id="349215.A11S_2094"/>